<dbReference type="InterPro" id="IPR002477">
    <property type="entry name" value="Peptidoglycan-bd-like"/>
</dbReference>
<evidence type="ECO:0000313" key="3">
    <source>
        <dbReference type="EMBL" id="SCJ64331.1"/>
    </source>
</evidence>
<dbReference type="SUPFAM" id="SSF51445">
    <property type="entry name" value="(Trans)glycosidases"/>
    <property type="match status" value="1"/>
</dbReference>
<evidence type="ECO:0000259" key="1">
    <source>
        <dbReference type="Pfam" id="PF01471"/>
    </source>
</evidence>
<organism evidence="3">
    <name type="scientific">uncultured Anaerotruncus sp</name>
    <dbReference type="NCBI Taxonomy" id="905011"/>
    <lineage>
        <taxon>Bacteria</taxon>
        <taxon>Bacillati</taxon>
        <taxon>Bacillota</taxon>
        <taxon>Clostridia</taxon>
        <taxon>Eubacteriales</taxon>
        <taxon>Oscillospiraceae</taxon>
        <taxon>Anaerotruncus</taxon>
        <taxon>environmental samples</taxon>
    </lineage>
</organism>
<feature type="domain" description="Rv2525c-like glycoside hydrolase-like" evidence="2">
    <location>
        <begin position="306"/>
        <end position="480"/>
    </location>
</feature>
<dbReference type="InterPro" id="IPR036366">
    <property type="entry name" value="PGBDSf"/>
</dbReference>
<dbReference type="Gene3D" id="3.20.20.80">
    <property type="entry name" value="Glycosidases"/>
    <property type="match status" value="1"/>
</dbReference>
<feature type="domain" description="Peptidoglycan binding-like" evidence="1">
    <location>
        <begin position="225"/>
        <end position="276"/>
    </location>
</feature>
<sequence>MDVMVLQTQRWLNRTYGSVPTFGSVEETGSTGWDTIYGLIRALQHEEGITDLVDNFGETTMALCPTLKLGSTGRVVTILQGGLWCKGYGTGAADLTANFAGGTEDAVKQLQADAGLPQTGIVTPMLMKAILSMDAFTNTWSGGSDRICEMQRALNASISSYAGIIFPCDGLYSRSLNEAIIYAIQKDIGMDAGTANGAFGPTTTSMWKSAYPNGVSAGSSATAMVKIIQYALYCNGASYDTGTFDGVYDSTVTTRVSQFQSFSGLPATGTVDISTMLSMLVSYGDQDRAVTGLDCANTLTDSYLAALDSYGYKICGRYIVGGDWKRLKVDEFARILAKGMSVFPIYQTNGMEESYFSYNQGWEDGKEAVMNARAFGFPNNTVIYFAVDFDAMDYQVTNSVIPYFQGIYERLQKMSCYPYRIGIYGPRNVCSRVSDAGYAELSFVSDMSSGFSGNLGYPLPVNWAFDQIDTVSYPVQAPDFVEIDKDVVSGRDSGASVAFPIPDTDYAGGESLIKVNIGNDEIPVYANMDTNYPFVKNQIGSIKKGQFYIARASKDGASWAPSYRKVIYKKGDGALATGLIIVSNTIMGGSFIQTGVVDFHSVIFNGSDLEVLNPDEDHISGLPGYIAHTVHKPVAAMNSSGTFIKTIPAGAKIAADVSETGYSHPEYLICNYVNYGEGNGWEPITSSDSYFFVDVDLYSATSGADRAIW</sequence>
<protein>
    <submittedName>
        <fullName evidence="3">Spore cortex-lytic enzyme</fullName>
    </submittedName>
</protein>
<proteinExistence type="predicted"/>
<dbReference type="InterPro" id="IPR036365">
    <property type="entry name" value="PGBD-like_sf"/>
</dbReference>
<dbReference type="InterPro" id="IPR017853">
    <property type="entry name" value="GH"/>
</dbReference>
<dbReference type="EMBL" id="FMHG01000001">
    <property type="protein sequence ID" value="SCJ64331.1"/>
    <property type="molecule type" value="Genomic_DNA"/>
</dbReference>
<dbReference type="Pfam" id="PF01471">
    <property type="entry name" value="PG_binding_1"/>
    <property type="match status" value="2"/>
</dbReference>
<accession>A0A1C6I328</accession>
<dbReference type="SUPFAM" id="SSF47090">
    <property type="entry name" value="PGBD-like"/>
    <property type="match status" value="2"/>
</dbReference>
<dbReference type="AlphaFoldDB" id="A0A1C6I328"/>
<dbReference type="Pfam" id="PF08924">
    <property type="entry name" value="Rv2525c_GlyHyd-like"/>
    <property type="match status" value="1"/>
</dbReference>
<evidence type="ECO:0000259" key="2">
    <source>
        <dbReference type="Pfam" id="PF08924"/>
    </source>
</evidence>
<dbReference type="Gene3D" id="1.10.101.10">
    <property type="entry name" value="PGBD-like superfamily/PGBD"/>
    <property type="match status" value="2"/>
</dbReference>
<dbReference type="CDD" id="cd06418">
    <property type="entry name" value="GH25_BacA-like"/>
    <property type="match status" value="1"/>
</dbReference>
<name>A0A1C6I328_9FIRM</name>
<reference evidence="3" key="1">
    <citation type="submission" date="2015-09" db="EMBL/GenBank/DDBJ databases">
        <authorList>
            <consortium name="Pathogen Informatics"/>
        </authorList>
    </citation>
    <scope>NUCLEOTIDE SEQUENCE</scope>
    <source>
        <strain evidence="3">2789STDY5834896</strain>
    </source>
</reference>
<feature type="domain" description="Peptidoglycan binding-like" evidence="1">
    <location>
        <begin position="76"/>
        <end position="130"/>
    </location>
</feature>
<gene>
    <name evidence="3" type="ORF">SAMEA3545359_01214</name>
</gene>
<dbReference type="InterPro" id="IPR015020">
    <property type="entry name" value="Rv2525c-like_Glyco_Hydro-like"/>
</dbReference>